<evidence type="ECO:0000313" key="13">
    <source>
        <dbReference type="Proteomes" id="UP000184291"/>
    </source>
</evidence>
<dbReference type="GO" id="GO:0046983">
    <property type="term" value="F:protein dimerization activity"/>
    <property type="evidence" value="ECO:0007669"/>
    <property type="project" value="InterPro"/>
</dbReference>
<dbReference type="Pfam" id="PF02518">
    <property type="entry name" value="HATPase_c"/>
    <property type="match status" value="1"/>
</dbReference>
<keyword evidence="9" id="KW-0472">Membrane</keyword>
<dbReference type="SUPFAM" id="SSF55874">
    <property type="entry name" value="ATPase domain of HSP90 chaperone/DNA topoisomerase II/histidine kinase"/>
    <property type="match status" value="1"/>
</dbReference>
<organism evidence="12 13">
    <name type="scientific">Actinomyces glycerinitolerans</name>
    <dbReference type="NCBI Taxonomy" id="1892869"/>
    <lineage>
        <taxon>Bacteria</taxon>
        <taxon>Bacillati</taxon>
        <taxon>Actinomycetota</taxon>
        <taxon>Actinomycetes</taxon>
        <taxon>Actinomycetales</taxon>
        <taxon>Actinomycetaceae</taxon>
        <taxon>Actinomyces</taxon>
    </lineage>
</organism>
<dbReference type="InterPro" id="IPR036890">
    <property type="entry name" value="HATPase_C_sf"/>
</dbReference>
<keyword evidence="6 12" id="KW-0418">Kinase</keyword>
<dbReference type="Proteomes" id="UP000184291">
    <property type="component" value="Unassembled WGS sequence"/>
</dbReference>
<dbReference type="GO" id="GO:0016020">
    <property type="term" value="C:membrane"/>
    <property type="evidence" value="ECO:0007669"/>
    <property type="project" value="InterPro"/>
</dbReference>
<dbReference type="InterPro" id="IPR011712">
    <property type="entry name" value="Sig_transdc_His_kin_sub3_dim/P"/>
</dbReference>
<feature type="transmembrane region" description="Helical" evidence="9">
    <location>
        <begin position="160"/>
        <end position="184"/>
    </location>
</feature>
<gene>
    <name evidence="12" type="ORF">ACGLYG10_1275</name>
</gene>
<dbReference type="GO" id="GO:0000155">
    <property type="term" value="F:phosphorelay sensor kinase activity"/>
    <property type="evidence" value="ECO:0007669"/>
    <property type="project" value="InterPro"/>
</dbReference>
<dbReference type="EMBL" id="FQTT01000009">
    <property type="protein sequence ID" value="SHE25063.1"/>
    <property type="molecule type" value="Genomic_DNA"/>
</dbReference>
<dbReference type="RefSeq" id="WP_170866467.1">
    <property type="nucleotide sequence ID" value="NZ_FQTT01000009.1"/>
</dbReference>
<evidence type="ECO:0000256" key="2">
    <source>
        <dbReference type="ARBA" id="ARBA00012438"/>
    </source>
</evidence>
<dbReference type="InterPro" id="IPR050482">
    <property type="entry name" value="Sensor_HK_TwoCompSys"/>
</dbReference>
<protein>
    <recommendedName>
        <fullName evidence="2">histidine kinase</fullName>
        <ecNumber evidence="2">2.7.13.3</ecNumber>
    </recommendedName>
</protein>
<evidence type="ECO:0000256" key="9">
    <source>
        <dbReference type="SAM" id="Phobius"/>
    </source>
</evidence>
<dbReference type="CDD" id="cd16917">
    <property type="entry name" value="HATPase_UhpB-NarQ-NarX-like"/>
    <property type="match status" value="1"/>
</dbReference>
<keyword evidence="3" id="KW-0597">Phosphoprotein</keyword>
<dbReference type="InterPro" id="IPR003594">
    <property type="entry name" value="HATPase_dom"/>
</dbReference>
<dbReference type="Pfam" id="PF07730">
    <property type="entry name" value="HisKA_3"/>
    <property type="match status" value="1"/>
</dbReference>
<evidence type="ECO:0000256" key="7">
    <source>
        <dbReference type="ARBA" id="ARBA00022840"/>
    </source>
</evidence>
<dbReference type="GO" id="GO:0005524">
    <property type="term" value="F:ATP binding"/>
    <property type="evidence" value="ECO:0007669"/>
    <property type="project" value="UniProtKB-KW"/>
</dbReference>
<keyword evidence="5" id="KW-0547">Nucleotide-binding</keyword>
<reference evidence="13" key="1">
    <citation type="submission" date="2016-09" db="EMBL/GenBank/DDBJ databases">
        <authorList>
            <person name="Strepis N."/>
        </authorList>
    </citation>
    <scope>NUCLEOTIDE SEQUENCE [LARGE SCALE GENOMIC DNA]</scope>
</reference>
<evidence type="ECO:0000256" key="5">
    <source>
        <dbReference type="ARBA" id="ARBA00022741"/>
    </source>
</evidence>
<evidence type="ECO:0000256" key="3">
    <source>
        <dbReference type="ARBA" id="ARBA00022553"/>
    </source>
</evidence>
<evidence type="ECO:0000256" key="4">
    <source>
        <dbReference type="ARBA" id="ARBA00022679"/>
    </source>
</evidence>
<dbReference type="PANTHER" id="PTHR24421">
    <property type="entry name" value="NITRATE/NITRITE SENSOR PROTEIN NARX-RELATED"/>
    <property type="match status" value="1"/>
</dbReference>
<dbReference type="PANTHER" id="PTHR24421:SF10">
    <property type="entry name" value="NITRATE_NITRITE SENSOR PROTEIN NARQ"/>
    <property type="match status" value="1"/>
</dbReference>
<keyword evidence="8" id="KW-0902">Two-component regulatory system</keyword>
<dbReference type="Gene3D" id="1.20.5.1930">
    <property type="match status" value="1"/>
</dbReference>
<keyword evidence="13" id="KW-1185">Reference proteome</keyword>
<accession>A0A1M4RYK5</accession>
<keyword evidence="9" id="KW-0812">Transmembrane</keyword>
<feature type="domain" description="Histidine kinase/HSP90-like ATPase" evidence="10">
    <location>
        <begin position="371"/>
        <end position="458"/>
    </location>
</feature>
<evidence type="ECO:0000259" key="11">
    <source>
        <dbReference type="Pfam" id="PF07730"/>
    </source>
</evidence>
<comment type="catalytic activity">
    <reaction evidence="1">
        <text>ATP + protein L-histidine = ADP + protein N-phospho-L-histidine.</text>
        <dbReference type="EC" id="2.7.13.3"/>
    </reaction>
</comment>
<feature type="transmembrane region" description="Helical" evidence="9">
    <location>
        <begin position="31"/>
        <end position="58"/>
    </location>
</feature>
<feature type="domain" description="Signal transduction histidine kinase subgroup 3 dimerisation and phosphoacceptor" evidence="11">
    <location>
        <begin position="225"/>
        <end position="255"/>
    </location>
</feature>
<dbReference type="STRING" id="1892869.ACGLYG10_1275"/>
<keyword evidence="9" id="KW-1133">Transmembrane helix</keyword>
<dbReference type="AlphaFoldDB" id="A0A1M4RYK5"/>
<keyword evidence="7" id="KW-0067">ATP-binding</keyword>
<name>A0A1M4RYK5_9ACTO</name>
<feature type="transmembrane region" description="Helical" evidence="9">
    <location>
        <begin position="102"/>
        <end position="134"/>
    </location>
</feature>
<keyword evidence="4" id="KW-0808">Transferase</keyword>
<evidence type="ECO:0000256" key="1">
    <source>
        <dbReference type="ARBA" id="ARBA00000085"/>
    </source>
</evidence>
<evidence type="ECO:0000259" key="10">
    <source>
        <dbReference type="Pfam" id="PF02518"/>
    </source>
</evidence>
<dbReference type="Gene3D" id="3.30.565.10">
    <property type="entry name" value="Histidine kinase-like ATPase, C-terminal domain"/>
    <property type="match status" value="1"/>
</dbReference>
<dbReference type="EC" id="2.7.13.3" evidence="2"/>
<evidence type="ECO:0000256" key="6">
    <source>
        <dbReference type="ARBA" id="ARBA00022777"/>
    </source>
</evidence>
<proteinExistence type="predicted"/>
<evidence type="ECO:0000313" key="12">
    <source>
        <dbReference type="EMBL" id="SHE25063.1"/>
    </source>
</evidence>
<sequence length="465" mass="47913">MAIAAVPADIAPHSETPHRWGRRGMLVLIELLHAVAFLPLVVAAIPLLLAFHLTLPLLAEADRALARLAGANAPRALPPGKLWAWLRGRVVQAAFWKQDVPLVLGGTLLSAVGFFVAGIGGILVGVLAVGPFIASPEQPLEVSLRDLVGWSYSATSFGQVWWLEPIALVCLIILLGLLLVIGNLRCRMTAALSRPDEEARLDALAAEVGHLTSGRATLVDAFDAERARIERELHDGAQQRLVAAAMHLGAAELHAGRLAGIGSPAGRAAGPAVAPAGVIPSDSSGNPASTGRQAEALAALRADVRSAQEEVEASLRSLRETVHGIRPAILTERGLAPALRDLAGRAPLPTSVTVVGGDDDLAAITSPVATTVYFAVAEALTNAAKYAGPAAQARVEMVVTADGLTVTVGDDGAGGADPLFPGSTGLAGMTQRVESVGGRLLIDSPPGGGTRLTLTAPLIPPWARG</sequence>
<evidence type="ECO:0000256" key="8">
    <source>
        <dbReference type="ARBA" id="ARBA00023012"/>
    </source>
</evidence>